<dbReference type="Pfam" id="PF21716">
    <property type="entry name" value="dnstrm_HI1420"/>
    <property type="match status" value="1"/>
</dbReference>
<organism evidence="1 2">
    <name type="scientific">Pasteurella multocida</name>
    <dbReference type="NCBI Taxonomy" id="747"/>
    <lineage>
        <taxon>Bacteria</taxon>
        <taxon>Pseudomonadati</taxon>
        <taxon>Pseudomonadota</taxon>
        <taxon>Gammaproteobacteria</taxon>
        <taxon>Pasteurellales</taxon>
        <taxon>Pasteurellaceae</taxon>
        <taxon>Pasteurella</taxon>
    </lineage>
</organism>
<evidence type="ECO:0000313" key="1">
    <source>
        <dbReference type="EMBL" id="NNI78433.1"/>
    </source>
</evidence>
<dbReference type="GO" id="GO:0003677">
    <property type="term" value="F:DNA binding"/>
    <property type="evidence" value="ECO:0007669"/>
    <property type="project" value="InterPro"/>
</dbReference>
<dbReference type="InterPro" id="IPR010982">
    <property type="entry name" value="Lambda_DNA-bd_dom_sf"/>
</dbReference>
<dbReference type="SUPFAM" id="SSF47413">
    <property type="entry name" value="lambda repressor-like DNA-binding domains"/>
    <property type="match status" value="1"/>
</dbReference>
<dbReference type="InterPro" id="IPR014057">
    <property type="entry name" value="HI1420"/>
</dbReference>
<dbReference type="RefSeq" id="WP_014391174.1">
    <property type="nucleotide sequence ID" value="NZ_CP030096.1"/>
</dbReference>
<proteinExistence type="predicted"/>
<dbReference type="AlphaFoldDB" id="A0A849CG04"/>
<evidence type="ECO:0000313" key="2">
    <source>
        <dbReference type="Proteomes" id="UP000540079"/>
    </source>
</evidence>
<dbReference type="EMBL" id="PPVL01000002">
    <property type="protein sequence ID" value="NNI78433.1"/>
    <property type="molecule type" value="Genomic_DNA"/>
</dbReference>
<comment type="caution">
    <text evidence="1">The sequence shown here is derived from an EMBL/GenBank/DDBJ whole genome shotgun (WGS) entry which is preliminary data.</text>
</comment>
<dbReference type="PANTHER" id="PTHR40275:SF1">
    <property type="entry name" value="SSL7038 PROTEIN"/>
    <property type="match status" value="1"/>
</dbReference>
<reference evidence="1 2" key="1">
    <citation type="journal article" date="2018" name="Front. Microbiol.">
        <title>Genetic and Phylogenetic Characteristics of Pasteurella multocida Isolates From Different Host Species.</title>
        <authorList>
            <person name="Peng Z."/>
            <person name="Liang W."/>
            <person name="Wang F."/>
            <person name="Xu Z."/>
            <person name="Xie Z."/>
            <person name="Lian Z."/>
            <person name="Hua L."/>
            <person name="Zhou R."/>
            <person name="Chen H."/>
            <person name="Wu B."/>
        </authorList>
    </citation>
    <scope>NUCLEOTIDE SEQUENCE [LARGE SCALE GENOMIC DNA]</scope>
    <source>
        <strain evidence="1 2">HNA06</strain>
    </source>
</reference>
<dbReference type="Proteomes" id="UP000540079">
    <property type="component" value="Unassembled WGS sequence"/>
</dbReference>
<gene>
    <name evidence="1" type="ORF">C2800_03155</name>
</gene>
<sequence>MSKKKIKLKLFDIAEHLDSEEMIAAYLSEVLETCDTNEFISALADVVRAKGMTELAAKTGLRRESLYKTLSYGSKPRFDTIMKITHSLGIKLVPTHI</sequence>
<name>A0A849CG04_PASMD</name>
<dbReference type="NCBIfam" id="TIGR02684">
    <property type="entry name" value="dnstrm_HI1420"/>
    <property type="match status" value="1"/>
</dbReference>
<dbReference type="PANTHER" id="PTHR40275">
    <property type="entry name" value="SSL7038 PROTEIN"/>
    <property type="match status" value="1"/>
</dbReference>
<accession>A0A849CG04</accession>
<protein>
    <submittedName>
        <fullName evidence="1">Putative addiction module antidote protein</fullName>
    </submittedName>
</protein>